<name>A0A8B8DZI4_CRAVI</name>
<dbReference type="Gene3D" id="1.25.10.10">
    <property type="entry name" value="Leucine-rich Repeat Variant"/>
    <property type="match status" value="1"/>
</dbReference>
<evidence type="ECO:0000313" key="8">
    <source>
        <dbReference type="RefSeq" id="XP_022332968.1"/>
    </source>
</evidence>
<dbReference type="OrthoDB" id="5585685at2759"/>
<dbReference type="GeneID" id="111130280"/>
<evidence type="ECO:0000256" key="2">
    <source>
        <dbReference type="ARBA" id="ARBA00009049"/>
    </source>
</evidence>
<evidence type="ECO:0000256" key="3">
    <source>
        <dbReference type="ARBA" id="ARBA00022490"/>
    </source>
</evidence>
<keyword evidence="5" id="KW-0143">Chaperone</keyword>
<dbReference type="RefSeq" id="XP_022332968.1">
    <property type="nucleotide sequence ID" value="XM_022477260.1"/>
</dbReference>
<comment type="subcellular location">
    <subcellularLocation>
        <location evidence="1">Cytoplasm</location>
        <location evidence="1">Cell cortex</location>
    </subcellularLocation>
</comment>
<proteinExistence type="inferred from homology"/>
<dbReference type="PRINTS" id="PR01802">
    <property type="entry name" value="SYNEMBRYN"/>
</dbReference>
<dbReference type="GO" id="GO:0005938">
    <property type="term" value="C:cell cortex"/>
    <property type="evidence" value="ECO:0007669"/>
    <property type="project" value="UniProtKB-SubCell"/>
</dbReference>
<evidence type="ECO:0000313" key="7">
    <source>
        <dbReference type="RefSeq" id="XP_022332875.1"/>
    </source>
</evidence>
<gene>
    <name evidence="7 8" type="primary">LOC111130280</name>
</gene>
<dbReference type="PANTHER" id="PTHR12425:SF5">
    <property type="entry name" value="SYNEMBRYN"/>
    <property type="match status" value="1"/>
</dbReference>
<reference evidence="6" key="1">
    <citation type="submission" date="2024-06" db="UniProtKB">
        <authorList>
            <consortium name="RefSeq"/>
        </authorList>
    </citation>
    <scope>NUCLEOTIDE SEQUENCE [LARGE SCALE GENOMIC DNA]</scope>
    <source>
        <tissue evidence="7">Whole sample</tissue>
    </source>
</reference>
<dbReference type="GO" id="GO:0007186">
    <property type="term" value="P:G protein-coupled receptor signaling pathway"/>
    <property type="evidence" value="ECO:0007669"/>
    <property type="project" value="TreeGrafter"/>
</dbReference>
<dbReference type="InterPro" id="IPR016024">
    <property type="entry name" value="ARM-type_fold"/>
</dbReference>
<evidence type="ECO:0000256" key="4">
    <source>
        <dbReference type="ARBA" id="ARBA00022658"/>
    </source>
</evidence>
<protein>
    <submittedName>
        <fullName evidence="7 8">Synembryn-A-like</fullName>
    </submittedName>
</protein>
<reference evidence="8" key="2">
    <citation type="submission" date="2025-04" db="UniProtKB">
        <authorList>
            <consortium name="RefSeq"/>
        </authorList>
    </citation>
    <scope>IDENTIFICATION</scope>
    <source>
        <tissue evidence="8">Whole sample</tissue>
    </source>
</reference>
<dbReference type="AlphaFoldDB" id="A0A8B8DZI4"/>
<evidence type="ECO:0000256" key="5">
    <source>
        <dbReference type="ARBA" id="ARBA00023186"/>
    </source>
</evidence>
<dbReference type="Pfam" id="PF10165">
    <property type="entry name" value="Ric8"/>
    <property type="match status" value="1"/>
</dbReference>
<keyword evidence="4" id="KW-0344">Guanine-nucleotide releasing factor</keyword>
<dbReference type="Proteomes" id="UP000694844">
    <property type="component" value="Chromosome 1"/>
</dbReference>
<accession>A0A8B8DZI4</accession>
<keyword evidence="6" id="KW-1185">Reference proteome</keyword>
<dbReference type="PANTHER" id="PTHR12425">
    <property type="entry name" value="SYNEMBRYN"/>
    <property type="match status" value="1"/>
</dbReference>
<keyword evidence="3" id="KW-0963">Cytoplasm</keyword>
<evidence type="ECO:0000313" key="6">
    <source>
        <dbReference type="Proteomes" id="UP000694844"/>
    </source>
</evidence>
<dbReference type="GO" id="GO:0001965">
    <property type="term" value="F:G-protein alpha-subunit binding"/>
    <property type="evidence" value="ECO:0007669"/>
    <property type="project" value="TreeGrafter"/>
</dbReference>
<dbReference type="InterPro" id="IPR011989">
    <property type="entry name" value="ARM-like"/>
</dbReference>
<organism evidence="6 8">
    <name type="scientific">Crassostrea virginica</name>
    <name type="common">Eastern oyster</name>
    <dbReference type="NCBI Taxonomy" id="6565"/>
    <lineage>
        <taxon>Eukaryota</taxon>
        <taxon>Metazoa</taxon>
        <taxon>Spiralia</taxon>
        <taxon>Lophotrochozoa</taxon>
        <taxon>Mollusca</taxon>
        <taxon>Bivalvia</taxon>
        <taxon>Autobranchia</taxon>
        <taxon>Pteriomorphia</taxon>
        <taxon>Ostreida</taxon>
        <taxon>Ostreoidea</taxon>
        <taxon>Ostreidae</taxon>
        <taxon>Crassostrea</taxon>
    </lineage>
</organism>
<sequence length="537" mass="61273">MLESHISVLQNGSEQEACNVLNDFTTRNAQVFSFPDLTPDLKTKVVDALVHRLNAPDSTKCHVLCLKTLRMFSREKDKLVNMVSEPAIATIMKMTGLNHYAVEEGDLIEIQNGDPEVMLEALKCLCNLVFNSQVAQRICSKNGCVEGIIQRLKTYKDPNLPHEIKFFDMRLLSLLTALCEETRPKVRYELHGFTYLMEVVDLSVNEADEQGLNDQDVDLCCEILKILFNLSLVRSNMDEEEEAHFMRLVCVLKELLLCKTKSKDRMEELQSMTVNLLTNVPLDCYEELLTPLNEDDEDIGLENKEAEYDGKNMEAILVLLQFLNRRLDKPQKAMKDSLAPILCSLCQMCKANRMIRKFCRLKVLPPLKEEVRKLPEEGKTLRNKLCKILTSASEVKNMVAEFLFILCKESVARMVKYTGYGNAAGLLANKGILMGGRRTEGDYSSGSEESDTEEYAKLRDQINPITGRWEEPKGNPMEEMSEEQKEYEAMRLVHDLDKLQRQGVIQPCHIGEDGKPQPVEHILQLTENIKLKDEKKD</sequence>
<dbReference type="SUPFAM" id="SSF48371">
    <property type="entry name" value="ARM repeat"/>
    <property type="match status" value="1"/>
</dbReference>
<comment type="similarity">
    <text evidence="2">Belongs to the synembryn family.</text>
</comment>
<evidence type="ECO:0000256" key="1">
    <source>
        <dbReference type="ARBA" id="ARBA00004544"/>
    </source>
</evidence>
<dbReference type="InterPro" id="IPR019318">
    <property type="entry name" value="Gua_nucleotide_exch_fac_Ric8"/>
</dbReference>
<dbReference type="InterPro" id="IPR008376">
    <property type="entry name" value="Chaperone_Ric-8_A/B"/>
</dbReference>
<dbReference type="RefSeq" id="XP_022332875.1">
    <property type="nucleotide sequence ID" value="XM_022477167.1"/>
</dbReference>
<dbReference type="KEGG" id="cvn:111130280"/>
<dbReference type="GO" id="GO:0005085">
    <property type="term" value="F:guanyl-nucleotide exchange factor activity"/>
    <property type="evidence" value="ECO:0007669"/>
    <property type="project" value="UniProtKB-KW"/>
</dbReference>